<evidence type="ECO:0000313" key="1">
    <source>
        <dbReference type="EMBL" id="KPA35808.1"/>
    </source>
</evidence>
<accession>A0A0M9EM12</accession>
<evidence type="ECO:0000313" key="2">
    <source>
        <dbReference type="Proteomes" id="UP000037904"/>
    </source>
</evidence>
<sequence length="75" mass="8775">MSNFETAGRDYEHIVQKSWEPCNHDRMMSWHGGQGHIVRGQQHTPTTETVENVELPKNTRLLVMNTHFKMIIKNT</sequence>
<gene>
    <name evidence="1" type="ORF">FLAG1_11469</name>
</gene>
<protein>
    <submittedName>
        <fullName evidence="1">Uncharacterized protein</fullName>
    </submittedName>
</protein>
<dbReference type="AlphaFoldDB" id="A0A0M9EM12"/>
<dbReference type="Proteomes" id="UP000037904">
    <property type="component" value="Unassembled WGS sequence"/>
</dbReference>
<organism evidence="1 2">
    <name type="scientific">Fusarium langsethiae</name>
    <dbReference type="NCBI Taxonomy" id="179993"/>
    <lineage>
        <taxon>Eukaryota</taxon>
        <taxon>Fungi</taxon>
        <taxon>Dikarya</taxon>
        <taxon>Ascomycota</taxon>
        <taxon>Pezizomycotina</taxon>
        <taxon>Sordariomycetes</taxon>
        <taxon>Hypocreomycetidae</taxon>
        <taxon>Hypocreales</taxon>
        <taxon>Nectriaceae</taxon>
        <taxon>Fusarium</taxon>
    </lineage>
</organism>
<reference evidence="1 2" key="1">
    <citation type="submission" date="2015-04" db="EMBL/GenBank/DDBJ databases">
        <title>The draft genome sequence of Fusarium langsethiae, a T-2/HT-2 mycotoxin producer.</title>
        <authorList>
            <person name="Lysoe E."/>
            <person name="Divon H.H."/>
            <person name="Terzi V."/>
            <person name="Orru L."/>
            <person name="Lamontanara A."/>
            <person name="Kolseth A.-K."/>
            <person name="Frandsen R.J."/>
            <person name="Nielsen K."/>
            <person name="Thrane U."/>
        </authorList>
    </citation>
    <scope>NUCLEOTIDE SEQUENCE [LARGE SCALE GENOMIC DNA]</scope>
    <source>
        <strain evidence="1 2">Fl201059</strain>
    </source>
</reference>
<comment type="caution">
    <text evidence="1">The sequence shown here is derived from an EMBL/GenBank/DDBJ whole genome shotgun (WGS) entry which is preliminary data.</text>
</comment>
<keyword evidence="2" id="KW-1185">Reference proteome</keyword>
<proteinExistence type="predicted"/>
<dbReference type="EMBL" id="JXCE01000888">
    <property type="protein sequence ID" value="KPA35808.1"/>
    <property type="molecule type" value="Genomic_DNA"/>
</dbReference>
<name>A0A0M9EM12_FUSLA</name>